<dbReference type="PROSITE" id="PS50011">
    <property type="entry name" value="PROTEIN_KINASE_DOM"/>
    <property type="match status" value="1"/>
</dbReference>
<evidence type="ECO:0000313" key="2">
    <source>
        <dbReference type="EMBL" id="ORY05470.1"/>
    </source>
</evidence>
<feature type="domain" description="Protein kinase" evidence="1">
    <location>
        <begin position="1"/>
        <end position="215"/>
    </location>
</feature>
<dbReference type="PROSITE" id="PS00108">
    <property type="entry name" value="PROTEIN_KINASE_ST"/>
    <property type="match status" value="1"/>
</dbReference>
<dbReference type="InterPro" id="IPR002575">
    <property type="entry name" value="Aminoglycoside_PTrfase"/>
</dbReference>
<keyword evidence="2" id="KW-0418">Kinase</keyword>
<dbReference type="OrthoDB" id="8300194at2759"/>
<dbReference type="EMBL" id="MCFA01000125">
    <property type="protein sequence ID" value="ORY05470.1"/>
    <property type="molecule type" value="Genomic_DNA"/>
</dbReference>
<keyword evidence="3" id="KW-1185">Reference proteome</keyword>
<dbReference type="SUPFAM" id="SSF56112">
    <property type="entry name" value="Protein kinase-like (PK-like)"/>
    <property type="match status" value="1"/>
</dbReference>
<dbReference type="AlphaFoldDB" id="A0A1Y1Z5E5"/>
<dbReference type="PANTHER" id="PTHR21310:SF55">
    <property type="entry name" value="AMINOGLYCOSIDE PHOSPHOTRANSFERASE DOMAIN-CONTAINING PROTEIN"/>
    <property type="match status" value="1"/>
</dbReference>
<dbReference type="Proteomes" id="UP000193144">
    <property type="component" value="Unassembled WGS sequence"/>
</dbReference>
<dbReference type="InterPro" id="IPR051678">
    <property type="entry name" value="AGP_Transferase"/>
</dbReference>
<reference evidence="2 3" key="1">
    <citation type="submission" date="2016-07" db="EMBL/GenBank/DDBJ databases">
        <title>Pervasive Adenine N6-methylation of Active Genes in Fungi.</title>
        <authorList>
            <consortium name="DOE Joint Genome Institute"/>
            <person name="Mondo S.J."/>
            <person name="Dannebaum R.O."/>
            <person name="Kuo R.C."/>
            <person name="Labutti K."/>
            <person name="Haridas S."/>
            <person name="Kuo A."/>
            <person name="Salamov A."/>
            <person name="Ahrendt S.R."/>
            <person name="Lipzen A."/>
            <person name="Sullivan W."/>
            <person name="Andreopoulos W.B."/>
            <person name="Clum A."/>
            <person name="Lindquist E."/>
            <person name="Daum C."/>
            <person name="Ramamoorthy G.K."/>
            <person name="Gryganskyi A."/>
            <person name="Culley D."/>
            <person name="Magnuson J.K."/>
            <person name="James T.Y."/>
            <person name="O'Malley M.A."/>
            <person name="Stajich J.E."/>
            <person name="Spatafora J.W."/>
            <person name="Visel A."/>
            <person name="Grigoriev I.V."/>
        </authorList>
    </citation>
    <scope>NUCLEOTIDE SEQUENCE [LARGE SCALE GENOMIC DNA]</scope>
    <source>
        <strain evidence="2 3">CBS 115471</strain>
    </source>
</reference>
<evidence type="ECO:0000313" key="3">
    <source>
        <dbReference type="Proteomes" id="UP000193144"/>
    </source>
</evidence>
<protein>
    <submittedName>
        <fullName evidence="2">Kinase-like domain-containing protein</fullName>
    </submittedName>
</protein>
<dbReference type="InterPro" id="IPR008271">
    <property type="entry name" value="Ser/Thr_kinase_AS"/>
</dbReference>
<dbReference type="Pfam" id="PF01636">
    <property type="entry name" value="APH"/>
    <property type="match status" value="1"/>
</dbReference>
<proteinExistence type="predicted"/>
<sequence length="215" mass="24996">MMEASLVEVGRKLPKIISYGEHPDKPYAPVSILMTQIPGRDLVYRELYEQLSEDERETAYIELHFMLEVMRKWSHPCGGERICSVLGTAVRSSESEFNGYLFSTVSGHSFPTRVEFEEKVETAKKLQLMHHPIVFTHGDLKHHNIMVHNGYISAFLDWESAGWYPDYWEYTTPPRFGPKGYWWTELVMTLGGEKYLAELESEEALVELTVDSWLW</sequence>
<evidence type="ECO:0000259" key="1">
    <source>
        <dbReference type="PROSITE" id="PS50011"/>
    </source>
</evidence>
<organism evidence="2 3">
    <name type="scientific">Clohesyomyces aquaticus</name>
    <dbReference type="NCBI Taxonomy" id="1231657"/>
    <lineage>
        <taxon>Eukaryota</taxon>
        <taxon>Fungi</taxon>
        <taxon>Dikarya</taxon>
        <taxon>Ascomycota</taxon>
        <taxon>Pezizomycotina</taxon>
        <taxon>Dothideomycetes</taxon>
        <taxon>Pleosporomycetidae</taxon>
        <taxon>Pleosporales</taxon>
        <taxon>Lindgomycetaceae</taxon>
        <taxon>Clohesyomyces</taxon>
    </lineage>
</organism>
<dbReference type="GO" id="GO:0004672">
    <property type="term" value="F:protein kinase activity"/>
    <property type="evidence" value="ECO:0007669"/>
    <property type="project" value="InterPro"/>
</dbReference>
<keyword evidence="2" id="KW-0808">Transferase</keyword>
<dbReference type="InterPro" id="IPR011009">
    <property type="entry name" value="Kinase-like_dom_sf"/>
</dbReference>
<comment type="caution">
    <text evidence="2">The sequence shown here is derived from an EMBL/GenBank/DDBJ whole genome shotgun (WGS) entry which is preliminary data.</text>
</comment>
<accession>A0A1Y1Z5E5</accession>
<dbReference type="InterPro" id="IPR000719">
    <property type="entry name" value="Prot_kinase_dom"/>
</dbReference>
<dbReference type="PANTHER" id="PTHR21310">
    <property type="entry name" value="AMINOGLYCOSIDE PHOSPHOTRANSFERASE-RELATED-RELATED"/>
    <property type="match status" value="1"/>
</dbReference>
<gene>
    <name evidence="2" type="ORF">BCR34DRAFT_626854</name>
</gene>
<dbReference type="Gene3D" id="3.90.1200.10">
    <property type="match status" value="1"/>
</dbReference>
<dbReference type="STRING" id="1231657.A0A1Y1Z5E5"/>
<dbReference type="GO" id="GO:0005524">
    <property type="term" value="F:ATP binding"/>
    <property type="evidence" value="ECO:0007669"/>
    <property type="project" value="InterPro"/>
</dbReference>
<name>A0A1Y1Z5E5_9PLEO</name>